<dbReference type="FunFam" id="3.30.70.120:FF:000002">
    <property type="entry name" value="ATP phosphoribosyltransferase"/>
    <property type="match status" value="1"/>
</dbReference>
<dbReference type="CDD" id="cd13593">
    <property type="entry name" value="PBP2_HisGL3"/>
    <property type="match status" value="1"/>
</dbReference>
<feature type="domain" description="ATP phosphoribosyltransferase catalytic" evidence="19">
    <location>
        <begin position="45"/>
        <end position="205"/>
    </location>
</feature>
<evidence type="ECO:0000256" key="13">
    <source>
        <dbReference type="ARBA" id="ARBA00022741"/>
    </source>
</evidence>
<dbReference type="InterPro" id="IPR015867">
    <property type="entry name" value="N-reg_PII/ATP_PRibTrfase_C"/>
</dbReference>
<keyword evidence="13 18" id="KW-0547">Nucleotide-binding</keyword>
<name>A0A0R2RKA8_9BACT</name>
<dbReference type="Gene3D" id="3.40.190.10">
    <property type="entry name" value="Periplasmic binding protein-like II"/>
    <property type="match status" value="2"/>
</dbReference>
<evidence type="ECO:0000313" key="21">
    <source>
        <dbReference type="EMBL" id="KRO62854.1"/>
    </source>
</evidence>
<evidence type="ECO:0000256" key="18">
    <source>
        <dbReference type="HAMAP-Rule" id="MF_00079"/>
    </source>
</evidence>
<evidence type="ECO:0000256" key="8">
    <source>
        <dbReference type="ARBA" id="ARBA00022490"/>
    </source>
</evidence>
<comment type="catalytic activity">
    <reaction evidence="1 18">
        <text>1-(5-phospho-beta-D-ribosyl)-ATP + diphosphate = 5-phospho-alpha-D-ribose 1-diphosphate + ATP</text>
        <dbReference type="Rhea" id="RHEA:18473"/>
        <dbReference type="ChEBI" id="CHEBI:30616"/>
        <dbReference type="ChEBI" id="CHEBI:33019"/>
        <dbReference type="ChEBI" id="CHEBI:58017"/>
        <dbReference type="ChEBI" id="CHEBI:73183"/>
        <dbReference type="EC" id="2.4.2.17"/>
    </reaction>
</comment>
<dbReference type="GO" id="GO:0000287">
    <property type="term" value="F:magnesium ion binding"/>
    <property type="evidence" value="ECO:0007669"/>
    <property type="project" value="UniProtKB-UniRule"/>
</dbReference>
<evidence type="ECO:0000256" key="5">
    <source>
        <dbReference type="ARBA" id="ARBA00007955"/>
    </source>
</evidence>
<dbReference type="Pfam" id="PF01634">
    <property type="entry name" value="HisG"/>
    <property type="match status" value="1"/>
</dbReference>
<comment type="pathway">
    <text evidence="4 18">Amino-acid biosynthesis; L-histidine biosynthesis; L-histidine from 5-phospho-alpha-D-ribose 1-diphosphate: step 1/9.</text>
</comment>
<dbReference type="Gene3D" id="3.30.70.120">
    <property type="match status" value="1"/>
</dbReference>
<comment type="subcellular location">
    <subcellularLocation>
        <location evidence="3 18">Cytoplasm</location>
    </subcellularLocation>
</comment>
<proteinExistence type="inferred from homology"/>
<dbReference type="InterPro" id="IPR013820">
    <property type="entry name" value="ATP_PRibTrfase_cat"/>
</dbReference>
<evidence type="ECO:0000313" key="22">
    <source>
        <dbReference type="Proteomes" id="UP000051269"/>
    </source>
</evidence>
<dbReference type="Proteomes" id="UP000051269">
    <property type="component" value="Unassembled WGS sequence"/>
</dbReference>
<evidence type="ECO:0000256" key="12">
    <source>
        <dbReference type="ARBA" id="ARBA00022723"/>
    </source>
</evidence>
<comment type="caution">
    <text evidence="21">The sequence shown here is derived from an EMBL/GenBank/DDBJ whole genome shotgun (WGS) entry which is preliminary data.</text>
</comment>
<evidence type="ECO:0000256" key="1">
    <source>
        <dbReference type="ARBA" id="ARBA00000915"/>
    </source>
</evidence>
<dbReference type="EMBL" id="LIBO01000028">
    <property type="protein sequence ID" value="KRO62854.1"/>
    <property type="molecule type" value="Genomic_DNA"/>
</dbReference>
<dbReference type="NCBIfam" id="TIGR03455">
    <property type="entry name" value="HisG_C-term"/>
    <property type="match status" value="1"/>
</dbReference>
<dbReference type="GO" id="GO:0000105">
    <property type="term" value="P:L-histidine biosynthetic process"/>
    <property type="evidence" value="ECO:0007669"/>
    <property type="project" value="UniProtKB-UniRule"/>
</dbReference>
<keyword evidence="8 18" id="KW-0963">Cytoplasm</keyword>
<dbReference type="GO" id="GO:0005737">
    <property type="term" value="C:cytoplasm"/>
    <property type="evidence" value="ECO:0007669"/>
    <property type="project" value="UniProtKB-SubCell"/>
</dbReference>
<keyword evidence="16 18" id="KW-0368">Histidine biosynthesis</keyword>
<dbReference type="SUPFAM" id="SSF54913">
    <property type="entry name" value="GlnB-like"/>
    <property type="match status" value="1"/>
</dbReference>
<evidence type="ECO:0000259" key="19">
    <source>
        <dbReference type="Pfam" id="PF01634"/>
    </source>
</evidence>
<dbReference type="InterPro" id="IPR020621">
    <property type="entry name" value="ATP-PRT_HisG_long"/>
</dbReference>
<keyword evidence="9 18" id="KW-0028">Amino-acid biosynthesis</keyword>
<dbReference type="PANTHER" id="PTHR21403">
    <property type="entry name" value="ATP PHOSPHORIBOSYLTRANSFERASE ATP-PRTASE"/>
    <property type="match status" value="1"/>
</dbReference>
<dbReference type="GO" id="GO:0005524">
    <property type="term" value="F:ATP binding"/>
    <property type="evidence" value="ECO:0007669"/>
    <property type="project" value="UniProtKB-KW"/>
</dbReference>
<dbReference type="InterPro" id="IPR011322">
    <property type="entry name" value="N-reg_PII-like_a/b"/>
</dbReference>
<comment type="cofactor">
    <cofactor evidence="2 18">
        <name>Mg(2+)</name>
        <dbReference type="ChEBI" id="CHEBI:18420"/>
    </cofactor>
</comment>
<dbReference type="AlphaFoldDB" id="A0A0R2RKA8"/>
<dbReference type="GO" id="GO:0003879">
    <property type="term" value="F:ATP phosphoribosyltransferase activity"/>
    <property type="evidence" value="ECO:0007669"/>
    <property type="project" value="UniProtKB-UniRule"/>
</dbReference>
<evidence type="ECO:0000256" key="15">
    <source>
        <dbReference type="ARBA" id="ARBA00022842"/>
    </source>
</evidence>
<keyword evidence="10 18" id="KW-0328">Glycosyltransferase</keyword>
<dbReference type="SUPFAM" id="SSF53850">
    <property type="entry name" value="Periplasmic binding protein-like II"/>
    <property type="match status" value="1"/>
</dbReference>
<evidence type="ECO:0000256" key="17">
    <source>
        <dbReference type="ARBA" id="ARBA00024861"/>
    </source>
</evidence>
<comment type="activity regulation">
    <text evidence="18">Feedback inhibited by histidine.</text>
</comment>
<feature type="domain" description="Histidine biosynthesis HisG C-terminal" evidence="20">
    <location>
        <begin position="210"/>
        <end position="282"/>
    </location>
</feature>
<evidence type="ECO:0000256" key="9">
    <source>
        <dbReference type="ARBA" id="ARBA00022605"/>
    </source>
</evidence>
<dbReference type="Pfam" id="PF08029">
    <property type="entry name" value="HisG_C"/>
    <property type="match status" value="1"/>
</dbReference>
<keyword evidence="15 18" id="KW-0460">Magnesium</keyword>
<evidence type="ECO:0000256" key="4">
    <source>
        <dbReference type="ARBA" id="ARBA00004667"/>
    </source>
</evidence>
<evidence type="ECO:0000256" key="11">
    <source>
        <dbReference type="ARBA" id="ARBA00022679"/>
    </source>
</evidence>
<comment type="similarity">
    <text evidence="5 18">Belongs to the ATP phosphoribosyltransferase family. Long subfamily.</text>
</comment>
<dbReference type="InterPro" id="IPR013115">
    <property type="entry name" value="HisG_C"/>
</dbReference>
<evidence type="ECO:0000256" key="3">
    <source>
        <dbReference type="ARBA" id="ARBA00004496"/>
    </source>
</evidence>
<sequence length="285" mass="31506">MGLPSGSLQDATLELFRRAGYSISRASRTYRPSIDDPNFEVRLLRAQEIAAYVQDGFLDLGLTGSDWIQEAKAKVQTVSTLRFSKATAQPARWVIAVPNRSSIRRPAQLRGKRIATEAVGLVRQYLAQHKIKAKVEFSWGATEVKVPELADAVADITETGSSLIANGLRILDTILESYPQLIANRNVWSKPADRTRIQNLALLLEGALRARDLVGLKMNVPRRCLRAVNATLSSLRDPTISPLARDGWVAVETVMEEKTVRSLIPRLKQIGAEGIIEFPLNKVVS</sequence>
<dbReference type="NCBIfam" id="TIGR00070">
    <property type="entry name" value="hisG"/>
    <property type="match status" value="1"/>
</dbReference>
<keyword evidence="14 18" id="KW-0067">ATP-binding</keyword>
<dbReference type="InterPro" id="IPR001348">
    <property type="entry name" value="ATP_PRibTrfase_HisG"/>
</dbReference>
<dbReference type="PANTHER" id="PTHR21403:SF10">
    <property type="entry name" value="ATP PHOSPHORIBOSYLTRANSFERASE"/>
    <property type="match status" value="1"/>
</dbReference>
<reference evidence="21 22" key="1">
    <citation type="submission" date="2015-10" db="EMBL/GenBank/DDBJ databases">
        <title>Metagenome-Assembled Genomes uncover a global brackish microbiome.</title>
        <authorList>
            <person name="Hugerth L.W."/>
            <person name="Larsson J."/>
            <person name="Alneberg J."/>
            <person name="Lindh M.V."/>
            <person name="Legrand C."/>
            <person name="Pinhassi J."/>
            <person name="Andersson A.F."/>
        </authorList>
    </citation>
    <scope>NUCLEOTIDE SEQUENCE [LARGE SCALE GENOMIC DNA]</scope>
    <source>
        <strain evidence="21">BACL18 MAG-120507-bin52</strain>
    </source>
</reference>
<gene>
    <name evidence="18" type="primary">hisG</name>
    <name evidence="21" type="ORF">ABR82_03950</name>
</gene>
<evidence type="ECO:0000256" key="10">
    <source>
        <dbReference type="ARBA" id="ARBA00022676"/>
    </source>
</evidence>
<evidence type="ECO:0000256" key="2">
    <source>
        <dbReference type="ARBA" id="ARBA00001946"/>
    </source>
</evidence>
<keyword evidence="11 18" id="KW-0808">Transferase</keyword>
<comment type="function">
    <text evidence="17 18">Catalyzes the condensation of ATP and 5-phosphoribose 1-diphosphate to form N'-(5'-phosphoribosyl)-ATP (PR-ATP). Has a crucial role in the pathway because the rate of histidine biosynthesis seems to be controlled primarily by regulation of HisG enzymatic activity.</text>
</comment>
<evidence type="ECO:0000259" key="20">
    <source>
        <dbReference type="Pfam" id="PF08029"/>
    </source>
</evidence>
<dbReference type="HAMAP" id="MF_00079">
    <property type="entry name" value="HisG_Long"/>
    <property type="match status" value="1"/>
</dbReference>
<evidence type="ECO:0000256" key="6">
    <source>
        <dbReference type="ARBA" id="ARBA00011946"/>
    </source>
</evidence>
<accession>A0A0R2RKA8</accession>
<organism evidence="21 22">
    <name type="scientific">Verrucomicrobia subdivision 6 bacterium BACL9 MAG-120507-bin52</name>
    <dbReference type="NCBI Taxonomy" id="1655590"/>
    <lineage>
        <taxon>Bacteria</taxon>
        <taxon>Pseudomonadati</taxon>
        <taxon>Verrucomicrobiota</taxon>
        <taxon>Verrucomicrobiia</taxon>
        <taxon>Verrucomicrobiales</taxon>
        <taxon>Verrucomicrobia subdivision 6</taxon>
    </lineage>
</organism>
<dbReference type="UniPathway" id="UPA00031">
    <property type="reaction ID" value="UER00006"/>
</dbReference>
<dbReference type="EC" id="2.4.2.17" evidence="6 18"/>
<evidence type="ECO:0000256" key="7">
    <source>
        <dbReference type="ARBA" id="ARBA00020998"/>
    </source>
</evidence>
<keyword evidence="12 18" id="KW-0479">Metal-binding</keyword>
<protein>
    <recommendedName>
        <fullName evidence="7 18">ATP phosphoribosyltransferase</fullName>
        <shortName evidence="18">ATP-PRT</shortName>
        <shortName evidence="18">ATP-PRTase</shortName>
        <ecNumber evidence="6 18">2.4.2.17</ecNumber>
    </recommendedName>
</protein>
<evidence type="ECO:0000256" key="14">
    <source>
        <dbReference type="ARBA" id="ARBA00022840"/>
    </source>
</evidence>
<evidence type="ECO:0000256" key="16">
    <source>
        <dbReference type="ARBA" id="ARBA00023102"/>
    </source>
</evidence>